<evidence type="ECO:0000313" key="7">
    <source>
        <dbReference type="EMBL" id="AUG56922.1"/>
    </source>
</evidence>
<evidence type="ECO:0000256" key="1">
    <source>
        <dbReference type="ARBA" id="ARBA00004141"/>
    </source>
</evidence>
<evidence type="ECO:0000256" key="5">
    <source>
        <dbReference type="SAM" id="Phobius"/>
    </source>
</evidence>
<dbReference type="PANTHER" id="PTHR43027">
    <property type="entry name" value="DOXORUBICIN RESISTANCE ABC TRANSPORTER PERMEASE PROTEIN DRRC-RELATED"/>
    <property type="match status" value="1"/>
</dbReference>
<sequence length="398" mass="45483">MRRFFLCVSTYMKLIFKNVYFTVIAIIFPVLIGGIYGYTAYKGDASVIRTAFVDNDNTNLSLELYERIKKKEGLEVFETSLEEGKIMLEAGKVEAVFVLKEGFEESLYNLDTDSLVEIYILPSSFSGAFLSEIISSEIMVINSKLLSNALITEKFEELNFYKERLAERINEYYIKLTEEEPLMQVEYEIVNASHTFEESKKLIDSQKYMVYGGLLMFIMFFLMFGSSWIIEEKESGVLKRFKTMEKGFIISFWARFFCLVISGVFQAAVFVVINAFFGTIVFNEPRIFLALLIFIVTASSMAVFFASVFKTATRLNAFTPVFVLLTSFAGSCFVDISLLSDTFEKVSLLTPQGITLKALNEIFIDRNSLEWFRYSGILIPLSMLLLSVSYPRLKALSK</sequence>
<protein>
    <submittedName>
        <fullName evidence="7">ABC-2 family transporter protein</fullName>
    </submittedName>
</protein>
<dbReference type="PANTHER" id="PTHR43027:SF1">
    <property type="entry name" value="DOXORUBICIN RESISTANCE ABC TRANSPORTER PERMEASE PROTEIN DRRC-RELATED"/>
    <property type="match status" value="1"/>
</dbReference>
<evidence type="ECO:0000313" key="10">
    <source>
        <dbReference type="Proteomes" id="UP000239720"/>
    </source>
</evidence>
<feature type="domain" description="ABC-2 type transporter transmembrane" evidence="6">
    <location>
        <begin position="22"/>
        <end position="385"/>
    </location>
</feature>
<evidence type="ECO:0000256" key="4">
    <source>
        <dbReference type="ARBA" id="ARBA00023136"/>
    </source>
</evidence>
<dbReference type="Proteomes" id="UP000233534">
    <property type="component" value="Chromosome"/>
</dbReference>
<dbReference type="InterPro" id="IPR052902">
    <property type="entry name" value="ABC-2_transporter"/>
</dbReference>
<dbReference type="GO" id="GO:0016020">
    <property type="term" value="C:membrane"/>
    <property type="evidence" value="ECO:0007669"/>
    <property type="project" value="UniProtKB-SubCell"/>
</dbReference>
<feature type="transmembrane region" description="Helical" evidence="5">
    <location>
        <begin position="252"/>
        <end position="281"/>
    </location>
</feature>
<dbReference type="EMBL" id="CP025197">
    <property type="protein sequence ID" value="AUG56922.1"/>
    <property type="molecule type" value="Genomic_DNA"/>
</dbReference>
<dbReference type="Gene3D" id="3.40.1710.10">
    <property type="entry name" value="abc type-2 transporter like domain"/>
    <property type="match status" value="1"/>
</dbReference>
<feature type="transmembrane region" description="Helical" evidence="5">
    <location>
        <begin position="321"/>
        <end position="339"/>
    </location>
</feature>
<dbReference type="Pfam" id="PF12698">
    <property type="entry name" value="ABC2_membrane_3"/>
    <property type="match status" value="1"/>
</dbReference>
<feature type="transmembrane region" description="Helical" evidence="5">
    <location>
        <begin position="287"/>
        <end position="309"/>
    </location>
</feature>
<reference evidence="8 10" key="2">
    <citation type="journal article" date="2018" name="Syst. Appl. Microbiol.">
        <title>Characterization and high-quality draft genome sequence of Herbivorax saccincola A7, an anaerobic, alkaliphilic, thermophilic, cellulolytic, and xylanolytic bacterium.</title>
        <authorList>
            <person name="Aikawa S."/>
            <person name="Baramee S."/>
            <person name="Sermsathanaswadi J."/>
            <person name="Thianheng P."/>
            <person name="Tachaapaikoon C."/>
            <person name="Shikata A."/>
            <person name="Waeonukul R."/>
            <person name="Pason P."/>
            <person name="Ratanakhanokchai K."/>
            <person name="Kosugi A."/>
        </authorList>
    </citation>
    <scope>NUCLEOTIDE SEQUENCE [LARGE SCALE GENOMIC DNA]</scope>
    <source>
        <strain evidence="8 10">A7</strain>
    </source>
</reference>
<dbReference type="InterPro" id="IPR013525">
    <property type="entry name" value="ABC2_TM"/>
</dbReference>
<dbReference type="Proteomes" id="UP000239720">
    <property type="component" value="Unassembled WGS sequence"/>
</dbReference>
<dbReference type="AlphaFoldDB" id="A0A2K9DZJ5"/>
<dbReference type="RefSeq" id="WP_101299757.1">
    <property type="nucleotide sequence ID" value="NZ_CP025197.1"/>
</dbReference>
<evidence type="ECO:0000313" key="8">
    <source>
        <dbReference type="EMBL" id="PQQ66949.1"/>
    </source>
</evidence>
<dbReference type="GO" id="GO:0140359">
    <property type="term" value="F:ABC-type transporter activity"/>
    <property type="evidence" value="ECO:0007669"/>
    <property type="project" value="InterPro"/>
</dbReference>
<dbReference type="EMBL" id="NEMB01000003">
    <property type="protein sequence ID" value="PQQ66949.1"/>
    <property type="molecule type" value="Genomic_DNA"/>
</dbReference>
<feature type="transmembrane region" description="Helical" evidence="5">
    <location>
        <begin position="20"/>
        <end position="41"/>
    </location>
</feature>
<comment type="subcellular location">
    <subcellularLocation>
        <location evidence="1">Membrane</location>
        <topology evidence="1">Multi-pass membrane protein</topology>
    </subcellularLocation>
</comment>
<evidence type="ECO:0000313" key="9">
    <source>
        <dbReference type="Proteomes" id="UP000233534"/>
    </source>
</evidence>
<dbReference type="KEGG" id="hsc:HVS_04945"/>
<feature type="transmembrane region" description="Helical" evidence="5">
    <location>
        <begin position="208"/>
        <end position="231"/>
    </location>
</feature>
<keyword evidence="2 5" id="KW-0812">Transmembrane</keyword>
<proteinExistence type="predicted"/>
<accession>A0A2K9DZJ5</accession>
<keyword evidence="4 5" id="KW-0472">Membrane</keyword>
<evidence type="ECO:0000259" key="6">
    <source>
        <dbReference type="Pfam" id="PF12698"/>
    </source>
</evidence>
<keyword evidence="9" id="KW-1185">Reference proteome</keyword>
<dbReference type="OrthoDB" id="266913at2"/>
<evidence type="ECO:0000256" key="3">
    <source>
        <dbReference type="ARBA" id="ARBA00022989"/>
    </source>
</evidence>
<evidence type="ECO:0000256" key="2">
    <source>
        <dbReference type="ARBA" id="ARBA00022692"/>
    </source>
</evidence>
<gene>
    <name evidence="8" type="ORF">B9R14_09510</name>
    <name evidence="7" type="ORF">HVS_04945</name>
</gene>
<reference evidence="7 9" key="1">
    <citation type="submission" date="2017-12" db="EMBL/GenBank/DDBJ databases">
        <title>Complete genome sequence of Herbivorax saccincola GGR1, a novel Cellulosome-producing hydrolytic bacterium in a thermophilic biogas plant, established by Illumina and Nanopore MinION sequencing.</title>
        <authorList>
            <person name="Pechtl A."/>
            <person name="Ruckert C."/>
            <person name="Koeck D.E."/>
            <person name="Maus I."/>
            <person name="Winkler A."/>
            <person name="Kalinowski J."/>
            <person name="Puhler A."/>
            <person name="Schwarz W.W."/>
            <person name="Zverlov V.V."/>
            <person name="Schluter A."/>
            <person name="Liebl W."/>
        </authorList>
    </citation>
    <scope>NUCLEOTIDE SEQUENCE [LARGE SCALE GENOMIC DNA]</scope>
    <source>
        <strain evidence="7">GGR1</strain>
        <strain evidence="9">SR1</strain>
    </source>
</reference>
<feature type="transmembrane region" description="Helical" evidence="5">
    <location>
        <begin position="371"/>
        <end position="390"/>
    </location>
</feature>
<keyword evidence="3 5" id="KW-1133">Transmembrane helix</keyword>
<organism evidence="7 9">
    <name type="scientific">Acetivibrio saccincola</name>
    <dbReference type="NCBI Taxonomy" id="1677857"/>
    <lineage>
        <taxon>Bacteria</taxon>
        <taxon>Bacillati</taxon>
        <taxon>Bacillota</taxon>
        <taxon>Clostridia</taxon>
        <taxon>Eubacteriales</taxon>
        <taxon>Oscillospiraceae</taxon>
        <taxon>Acetivibrio</taxon>
    </lineage>
</organism>
<name>A0A2K9DZJ5_9FIRM</name>